<dbReference type="Gene3D" id="3.40.430.10">
    <property type="entry name" value="Dihydrofolate Reductase, subunit A"/>
    <property type="match status" value="1"/>
</dbReference>
<dbReference type="PANTHER" id="PTHR48069">
    <property type="entry name" value="DIHYDROFOLATE REDUCTASE"/>
    <property type="match status" value="1"/>
</dbReference>
<comment type="pathway">
    <text evidence="1 8">Cofactor biosynthesis; tetrahydrofolate biosynthesis; 5,6,7,8-tetrahydrofolate from 7,8-dihydrofolate: step 1/1.</text>
</comment>
<keyword evidence="5 8" id="KW-0521">NADP</keyword>
<evidence type="ECO:0000256" key="2">
    <source>
        <dbReference type="ARBA" id="ARBA00009539"/>
    </source>
</evidence>
<evidence type="ECO:0000256" key="4">
    <source>
        <dbReference type="ARBA" id="ARBA00022563"/>
    </source>
</evidence>
<dbReference type="EC" id="1.5.1.3" evidence="3 8"/>
<sequence>MKISIIVAYADQRVIGKDNDLIWHLPADLANFKKRTEGHYIIMGRKTHDSIGRQLPNRTNIVVTRNTAYEPADNCIKVGSLEEALTMGKENGQDEVFIIGGAELYTQSLDKADRLYITEIDAEFEGDTFFPAFDLKKWDEVSRFDFNKNNKNPYNYSFITYHKKSN</sequence>
<protein>
    <recommendedName>
        <fullName evidence="3 8">Dihydrofolate reductase</fullName>
        <ecNumber evidence="3 8">1.5.1.3</ecNumber>
    </recommendedName>
</protein>
<evidence type="ECO:0000313" key="11">
    <source>
        <dbReference type="Proteomes" id="UP001500298"/>
    </source>
</evidence>
<evidence type="ECO:0000313" key="10">
    <source>
        <dbReference type="EMBL" id="GAA4845248.1"/>
    </source>
</evidence>
<dbReference type="Pfam" id="PF00186">
    <property type="entry name" value="DHFR_1"/>
    <property type="match status" value="1"/>
</dbReference>
<evidence type="ECO:0000256" key="8">
    <source>
        <dbReference type="PIRNR" id="PIRNR000194"/>
    </source>
</evidence>
<comment type="function">
    <text evidence="7 8">Key enzyme in folate metabolism. Catalyzes an essential reaction for de novo glycine and purine synthesis, and for DNA precursor synthesis.</text>
</comment>
<comment type="similarity">
    <text evidence="2 8">Belongs to the dihydrofolate reductase family.</text>
</comment>
<evidence type="ECO:0000256" key="6">
    <source>
        <dbReference type="ARBA" id="ARBA00023002"/>
    </source>
</evidence>
<dbReference type="PANTHER" id="PTHR48069:SF3">
    <property type="entry name" value="DIHYDROFOLATE REDUCTASE"/>
    <property type="match status" value="1"/>
</dbReference>
<dbReference type="SUPFAM" id="SSF53597">
    <property type="entry name" value="Dihydrofolate reductase-like"/>
    <property type="match status" value="1"/>
</dbReference>
<dbReference type="EMBL" id="BAABJX010000052">
    <property type="protein sequence ID" value="GAA4845248.1"/>
    <property type="molecule type" value="Genomic_DNA"/>
</dbReference>
<evidence type="ECO:0000259" key="9">
    <source>
        <dbReference type="PROSITE" id="PS51330"/>
    </source>
</evidence>
<name>A0ABP9DMJ5_9BACT</name>
<dbReference type="CDD" id="cd00209">
    <property type="entry name" value="DHFR"/>
    <property type="match status" value="1"/>
</dbReference>
<dbReference type="PROSITE" id="PS51330">
    <property type="entry name" value="DHFR_2"/>
    <property type="match status" value="1"/>
</dbReference>
<accession>A0ABP9DMJ5</accession>
<keyword evidence="6 8" id="KW-0560">Oxidoreductase</keyword>
<gene>
    <name evidence="10" type="primary">dfrA</name>
    <name evidence="10" type="ORF">GCM10023331_32580</name>
</gene>
<comment type="caution">
    <text evidence="10">The sequence shown here is derived from an EMBL/GenBank/DDBJ whole genome shotgun (WGS) entry which is preliminary data.</text>
</comment>
<dbReference type="PRINTS" id="PR00070">
    <property type="entry name" value="DHFR"/>
</dbReference>
<keyword evidence="4 8" id="KW-0554">One-carbon metabolism</keyword>
<reference evidence="11" key="1">
    <citation type="journal article" date="2019" name="Int. J. Syst. Evol. Microbiol.">
        <title>The Global Catalogue of Microorganisms (GCM) 10K type strain sequencing project: providing services to taxonomists for standard genome sequencing and annotation.</title>
        <authorList>
            <consortium name="The Broad Institute Genomics Platform"/>
            <consortium name="The Broad Institute Genome Sequencing Center for Infectious Disease"/>
            <person name="Wu L."/>
            <person name="Ma J."/>
        </authorList>
    </citation>
    <scope>NUCLEOTIDE SEQUENCE [LARGE SCALE GENOMIC DNA]</scope>
    <source>
        <strain evidence="11">JCM 18326</strain>
    </source>
</reference>
<evidence type="ECO:0000256" key="1">
    <source>
        <dbReference type="ARBA" id="ARBA00004903"/>
    </source>
</evidence>
<dbReference type="InterPro" id="IPR024072">
    <property type="entry name" value="DHFR-like_dom_sf"/>
</dbReference>
<organism evidence="10 11">
    <name type="scientific">Algivirga pacifica</name>
    <dbReference type="NCBI Taxonomy" id="1162670"/>
    <lineage>
        <taxon>Bacteria</taxon>
        <taxon>Pseudomonadati</taxon>
        <taxon>Bacteroidota</taxon>
        <taxon>Cytophagia</taxon>
        <taxon>Cytophagales</taxon>
        <taxon>Flammeovirgaceae</taxon>
        <taxon>Algivirga</taxon>
    </lineage>
</organism>
<proteinExistence type="inferred from homology"/>
<evidence type="ECO:0000256" key="7">
    <source>
        <dbReference type="ARBA" id="ARBA00025067"/>
    </source>
</evidence>
<evidence type="ECO:0000256" key="5">
    <source>
        <dbReference type="ARBA" id="ARBA00022857"/>
    </source>
</evidence>
<evidence type="ECO:0000256" key="3">
    <source>
        <dbReference type="ARBA" id="ARBA00012856"/>
    </source>
</evidence>
<dbReference type="RefSeq" id="WP_345373709.1">
    <property type="nucleotide sequence ID" value="NZ_BAABJX010000052.1"/>
</dbReference>
<feature type="domain" description="DHFR" evidence="9">
    <location>
        <begin position="2"/>
        <end position="163"/>
    </location>
</feature>
<comment type="catalytic activity">
    <reaction evidence="8">
        <text>(6S)-5,6,7,8-tetrahydrofolate + NADP(+) = 7,8-dihydrofolate + NADPH + H(+)</text>
        <dbReference type="Rhea" id="RHEA:15009"/>
        <dbReference type="ChEBI" id="CHEBI:15378"/>
        <dbReference type="ChEBI" id="CHEBI:57451"/>
        <dbReference type="ChEBI" id="CHEBI:57453"/>
        <dbReference type="ChEBI" id="CHEBI:57783"/>
        <dbReference type="ChEBI" id="CHEBI:58349"/>
        <dbReference type="EC" id="1.5.1.3"/>
    </reaction>
</comment>
<keyword evidence="11" id="KW-1185">Reference proteome</keyword>
<dbReference type="Proteomes" id="UP001500298">
    <property type="component" value="Unassembled WGS sequence"/>
</dbReference>
<dbReference type="InterPro" id="IPR012259">
    <property type="entry name" value="DHFR"/>
</dbReference>
<dbReference type="PIRSF" id="PIRSF000194">
    <property type="entry name" value="DHFR"/>
    <property type="match status" value="1"/>
</dbReference>
<dbReference type="InterPro" id="IPR001796">
    <property type="entry name" value="DHFR_dom"/>
</dbReference>